<sequence>MDAGLAALLGAAIGSLTTLGAALVNGRTQARTQSAQWRRQHRRDAYAAYLGALHDRDVAMDAVLEALRAERPDPAGVDERVGRFVGLARDVHRATEIVIIEGPPRMAAAADRVQRASAELSELVRCMAANAHAGETARRGADEAAVLDLERRLYKAVGDFRTEARDVLGNTT</sequence>
<protein>
    <submittedName>
        <fullName evidence="1">Proline dehydrogenase</fullName>
    </submittedName>
</protein>
<accession>A0A4R5BFC2</accession>
<comment type="caution">
    <text evidence="1">The sequence shown here is derived from an EMBL/GenBank/DDBJ whole genome shotgun (WGS) entry which is preliminary data.</text>
</comment>
<gene>
    <name evidence="1" type="ORF">E1293_16830</name>
</gene>
<reference evidence="1 2" key="1">
    <citation type="submission" date="2019-03" db="EMBL/GenBank/DDBJ databases">
        <title>Draft genome sequences of novel Actinobacteria.</title>
        <authorList>
            <person name="Sahin N."/>
            <person name="Ay H."/>
            <person name="Saygin H."/>
        </authorList>
    </citation>
    <scope>NUCLEOTIDE SEQUENCE [LARGE SCALE GENOMIC DNA]</scope>
    <source>
        <strain evidence="1 2">DSM 45941</strain>
    </source>
</reference>
<dbReference type="AlphaFoldDB" id="A0A4R5BFC2"/>
<dbReference type="Proteomes" id="UP000295578">
    <property type="component" value="Unassembled WGS sequence"/>
</dbReference>
<proteinExistence type="predicted"/>
<dbReference type="OrthoDB" id="3479214at2"/>
<name>A0A4R5BFC2_9ACTN</name>
<evidence type="ECO:0000313" key="1">
    <source>
        <dbReference type="EMBL" id="TDD82342.1"/>
    </source>
</evidence>
<organism evidence="1 2">
    <name type="scientific">Actinomadura darangshiensis</name>
    <dbReference type="NCBI Taxonomy" id="705336"/>
    <lineage>
        <taxon>Bacteria</taxon>
        <taxon>Bacillati</taxon>
        <taxon>Actinomycetota</taxon>
        <taxon>Actinomycetes</taxon>
        <taxon>Streptosporangiales</taxon>
        <taxon>Thermomonosporaceae</taxon>
        <taxon>Actinomadura</taxon>
    </lineage>
</organism>
<dbReference type="EMBL" id="SMKY01000066">
    <property type="protein sequence ID" value="TDD82342.1"/>
    <property type="molecule type" value="Genomic_DNA"/>
</dbReference>
<evidence type="ECO:0000313" key="2">
    <source>
        <dbReference type="Proteomes" id="UP000295578"/>
    </source>
</evidence>
<dbReference type="RefSeq" id="WP_132198351.1">
    <property type="nucleotide sequence ID" value="NZ_SMKY01000066.1"/>
</dbReference>
<keyword evidence="2" id="KW-1185">Reference proteome</keyword>